<feature type="compositionally biased region" description="Low complexity" evidence="1">
    <location>
        <begin position="119"/>
        <end position="129"/>
    </location>
</feature>
<feature type="region of interest" description="Disordered" evidence="1">
    <location>
        <begin position="1"/>
        <end position="84"/>
    </location>
</feature>
<dbReference type="InterPro" id="IPR050700">
    <property type="entry name" value="YIM1/Zinc_Alcohol_DH_Fams"/>
</dbReference>
<protein>
    <submittedName>
        <fullName evidence="2">Uncharacterized protein</fullName>
    </submittedName>
</protein>
<dbReference type="GeneID" id="91087661"/>
<dbReference type="InterPro" id="IPR011032">
    <property type="entry name" value="GroES-like_sf"/>
</dbReference>
<dbReference type="KEGG" id="cdep:91087661"/>
<dbReference type="AlphaFoldDB" id="A0AAJ8JTU2"/>
<dbReference type="EMBL" id="CP143787">
    <property type="protein sequence ID" value="WVN88249.1"/>
    <property type="molecule type" value="Genomic_DNA"/>
</dbReference>
<feature type="region of interest" description="Disordered" evidence="1">
    <location>
        <begin position="116"/>
        <end position="178"/>
    </location>
</feature>
<evidence type="ECO:0000313" key="3">
    <source>
        <dbReference type="Proteomes" id="UP000094043"/>
    </source>
</evidence>
<name>A0AAJ8JTU2_9TREE</name>
<accession>A0AAJ8JTU2</accession>
<sequence>MPKPTFLQTVLRKPARSYANTNAPSPWSDTYDQDQDPKYPTSYYSEESPSLGSVSRHMYGDVGTSKRPVRGPSSTVSASAASERSIVTRFPKSARRAASHVILRDGEIVHAPYENEAVSELSSASATKKSSIKKKEKFSPLPAGTYPAKEIRRRPSMKGTLRTRKEKRTASVDDDANSALSSPICATLLSEPVPKLSRLSETSSSALSSPLPASPMVALQPKGVDLAIEMIQSRSAISATTKKSPESLLAQTISSTSTSNSSLHLTSEQRVSIPPVTEHMAILTSNIEGDMETDDEVFYTPRSSFEEQPTPIDIVSESSMASQPQTKSANYPFEAPVLNILPPTPAPVIDPPTSPFRSFSTSPTCSPEVSTPFSHHLHPEERSRLLSIHTYIKPSSKASPRVLVPPNYISPILPKDDLNIQSVFSNVGSDENKNSECFGTRTPDHSSNRLSRKSFTSRPSSRAHTVRSSSGDEGRPRSRNVSIRYVSQSSFEDGSRAASEVSFGSTTGREGSTRGNVGGFGKGGWAAAAASGGSRGGATSPVMYLPTQGNGWENFQPPVRQSKFMPLPFASSPSFDKLVSLKRAGNSFANPSSVSSSQTNPQIPNSHLNSFSSSSEHSQQSEGLFVPSRSYVKNVPNQTRQNNLSCGDVNNYGAERGEAFCGSTQNSEVVPFPVRTTSPLPNSYPQSPIFTRPATPRNGFEPPSFLDPDILTVLPEMSLRDSEKLLHASPEFSQRSSRLSLSNSYNNSRRSSIFKAMSEVGFGAVGSGSSEKIESSGYMPPPPLVSRSKRTDGGQKWEGSSYGDGVLMESHGRDQLGNGGYTNLILPSGSYRPSNPAKSTSDLDARILGLPHATMASITLQTAFDRRHATPEHLRDQLSTLVDFTSHLKPPHKIRKNHLLIQVYAVALDLTDLTALEGKSRGDVVIGTDEKELVRGDIVIGITDIRKSGALSEYIVVDRRRVSRAPFPTTLSLEQLSILPLEGIAAARCVHGALNRHSQAIVHDAHIGVAALVCQQMARAGVHVTAVIPGGNGSHDAYMKCLEHGAKGVLMGSPTAVMINMEESGYDFVFDTHGGQRVYDAARRLLREGGKLVSTKRPEATFSHAPPQSASRSSGIKTLRLVFSFKRKDLKQIVFEYISPTASGESEVDIAGMDCRDVMEESCMSIFRPVLDAEQDVVPFEKGQEAFKSQGWREGGTKVVRIIN</sequence>
<feature type="region of interest" description="Disordered" evidence="1">
    <location>
        <begin position="496"/>
        <end position="519"/>
    </location>
</feature>
<dbReference type="RefSeq" id="XP_066068949.1">
    <property type="nucleotide sequence ID" value="XM_066212852.1"/>
</dbReference>
<organism evidence="2 3">
    <name type="scientific">Cryptococcus depauperatus CBS 7841</name>
    <dbReference type="NCBI Taxonomy" id="1295531"/>
    <lineage>
        <taxon>Eukaryota</taxon>
        <taxon>Fungi</taxon>
        <taxon>Dikarya</taxon>
        <taxon>Basidiomycota</taxon>
        <taxon>Agaricomycotina</taxon>
        <taxon>Tremellomycetes</taxon>
        <taxon>Tremellales</taxon>
        <taxon>Cryptococcaceae</taxon>
        <taxon>Cryptococcus</taxon>
    </lineage>
</organism>
<reference evidence="2" key="1">
    <citation type="submission" date="2016-06" db="EMBL/GenBank/DDBJ databases">
        <authorList>
            <person name="Cuomo C."/>
            <person name="Litvintseva A."/>
            <person name="Heitman J."/>
            <person name="Chen Y."/>
            <person name="Sun S."/>
            <person name="Springer D."/>
            <person name="Dromer F."/>
            <person name="Young S."/>
            <person name="Zeng Q."/>
            <person name="Chapman S."/>
            <person name="Gujja S."/>
            <person name="Saif S."/>
            <person name="Birren B."/>
        </authorList>
    </citation>
    <scope>NUCLEOTIDE SEQUENCE</scope>
    <source>
        <strain evidence="2">CBS 7841</strain>
    </source>
</reference>
<dbReference type="SUPFAM" id="SSF51735">
    <property type="entry name" value="NAD(P)-binding Rossmann-fold domains"/>
    <property type="match status" value="1"/>
</dbReference>
<gene>
    <name evidence="2" type="ORF">L203_103450</name>
</gene>
<feature type="compositionally biased region" description="Low complexity" evidence="1">
    <location>
        <begin position="355"/>
        <end position="367"/>
    </location>
</feature>
<feature type="region of interest" description="Disordered" evidence="1">
    <location>
        <begin position="770"/>
        <end position="797"/>
    </location>
</feature>
<dbReference type="InterPro" id="IPR036291">
    <property type="entry name" value="NAD(P)-bd_dom_sf"/>
</dbReference>
<reference evidence="2" key="3">
    <citation type="submission" date="2024-01" db="EMBL/GenBank/DDBJ databases">
        <authorList>
            <person name="Coelho M.A."/>
            <person name="David-Palma M."/>
            <person name="Shea T."/>
            <person name="Sun S."/>
            <person name="Cuomo C.A."/>
            <person name="Heitman J."/>
        </authorList>
    </citation>
    <scope>NUCLEOTIDE SEQUENCE</scope>
    <source>
        <strain evidence="2">CBS 7841</strain>
    </source>
</reference>
<dbReference type="Proteomes" id="UP000094043">
    <property type="component" value="Chromosome 4"/>
</dbReference>
<reference evidence="2" key="2">
    <citation type="journal article" date="2022" name="Elife">
        <title>Obligate sexual reproduction of a homothallic fungus closely related to the Cryptococcus pathogenic species complex.</title>
        <authorList>
            <person name="Passer A.R."/>
            <person name="Clancey S.A."/>
            <person name="Shea T."/>
            <person name="David-Palma M."/>
            <person name="Averette A.F."/>
            <person name="Boekhout T."/>
            <person name="Porcel B.M."/>
            <person name="Nowrousian M."/>
            <person name="Cuomo C.A."/>
            <person name="Sun S."/>
            <person name="Heitman J."/>
            <person name="Coelho M.A."/>
        </authorList>
    </citation>
    <scope>NUCLEOTIDE SEQUENCE</scope>
    <source>
        <strain evidence="2">CBS 7841</strain>
    </source>
</reference>
<keyword evidence="3" id="KW-1185">Reference proteome</keyword>
<dbReference type="GO" id="GO:0005739">
    <property type="term" value="C:mitochondrion"/>
    <property type="evidence" value="ECO:0007669"/>
    <property type="project" value="TreeGrafter"/>
</dbReference>
<dbReference type="Gene3D" id="3.40.50.720">
    <property type="entry name" value="NAD(P)-binding Rossmann-like Domain"/>
    <property type="match status" value="1"/>
</dbReference>
<feature type="compositionally biased region" description="Basic residues" evidence="1">
    <location>
        <begin position="151"/>
        <end position="167"/>
    </location>
</feature>
<feature type="region of interest" description="Disordered" evidence="1">
    <location>
        <begin position="429"/>
        <end position="481"/>
    </location>
</feature>
<dbReference type="PANTHER" id="PTHR11695">
    <property type="entry name" value="ALCOHOL DEHYDROGENASE RELATED"/>
    <property type="match status" value="1"/>
</dbReference>
<feature type="compositionally biased region" description="Low complexity" evidence="1">
    <location>
        <begin position="605"/>
        <end position="622"/>
    </location>
</feature>
<dbReference type="PANTHER" id="PTHR11695:SF294">
    <property type="entry name" value="RETICULON-4-INTERACTING PROTEIN 1, MITOCHONDRIAL"/>
    <property type="match status" value="1"/>
</dbReference>
<evidence type="ECO:0000313" key="2">
    <source>
        <dbReference type="EMBL" id="WVN88249.1"/>
    </source>
</evidence>
<dbReference type="Gene3D" id="3.90.180.10">
    <property type="entry name" value="Medium-chain alcohol dehydrogenases, catalytic domain"/>
    <property type="match status" value="1"/>
</dbReference>
<feature type="region of interest" description="Disordered" evidence="1">
    <location>
        <begin position="588"/>
        <end position="623"/>
    </location>
</feature>
<feature type="compositionally biased region" description="Polar residues" evidence="1">
    <location>
        <begin position="453"/>
        <end position="469"/>
    </location>
</feature>
<feature type="compositionally biased region" description="Low complexity" evidence="1">
    <location>
        <begin position="504"/>
        <end position="515"/>
    </location>
</feature>
<feature type="region of interest" description="Disordered" evidence="1">
    <location>
        <begin position="355"/>
        <end position="375"/>
    </location>
</feature>
<dbReference type="SUPFAM" id="SSF50129">
    <property type="entry name" value="GroES-like"/>
    <property type="match status" value="1"/>
</dbReference>
<feature type="compositionally biased region" description="Polar residues" evidence="1">
    <location>
        <begin position="677"/>
        <end position="689"/>
    </location>
</feature>
<feature type="compositionally biased region" description="Polar residues" evidence="1">
    <location>
        <begin position="72"/>
        <end position="82"/>
    </location>
</feature>
<feature type="compositionally biased region" description="Low complexity" evidence="1">
    <location>
        <begin position="39"/>
        <end position="50"/>
    </location>
</feature>
<feature type="compositionally biased region" description="Polar residues" evidence="1">
    <location>
        <begin position="18"/>
        <end position="30"/>
    </location>
</feature>
<evidence type="ECO:0000256" key="1">
    <source>
        <dbReference type="SAM" id="MobiDB-lite"/>
    </source>
</evidence>
<proteinExistence type="predicted"/>
<feature type="region of interest" description="Disordered" evidence="1">
    <location>
        <begin position="677"/>
        <end position="697"/>
    </location>
</feature>